<evidence type="ECO:0008006" key="3">
    <source>
        <dbReference type="Google" id="ProtNLM"/>
    </source>
</evidence>
<reference evidence="1 2" key="1">
    <citation type="submission" date="2013-05" db="EMBL/GenBank/DDBJ databases">
        <title>Draft genome sequence of Rubidibacter lacunae KORDI 51-2.</title>
        <authorList>
            <person name="Choi D.H."/>
            <person name="Noh J.H."/>
            <person name="Kwon K.-K."/>
            <person name="Lee J.-H."/>
            <person name="Ryu J.-Y."/>
        </authorList>
    </citation>
    <scope>NUCLEOTIDE SEQUENCE [LARGE SCALE GENOMIC DNA]</scope>
    <source>
        <strain evidence="1 2">KORDI 51-2</strain>
    </source>
</reference>
<comment type="caution">
    <text evidence="1">The sequence shown here is derived from an EMBL/GenBank/DDBJ whole genome shotgun (WGS) entry which is preliminary data.</text>
</comment>
<protein>
    <recommendedName>
        <fullName evidence="3">DUF3102 domain-containing protein</fullName>
    </recommendedName>
</protein>
<dbReference type="RefSeq" id="WP_022606900.1">
    <property type="nucleotide sequence ID" value="NZ_ASSJ01000049.1"/>
</dbReference>
<dbReference type="PATRIC" id="fig|582515.4.peg.2196"/>
<evidence type="ECO:0000313" key="2">
    <source>
        <dbReference type="Proteomes" id="UP000016960"/>
    </source>
</evidence>
<accession>U5DLC9</accession>
<dbReference type="AlphaFoldDB" id="U5DLC9"/>
<dbReference type="STRING" id="582515.KR51_00019520"/>
<name>U5DLC9_9CHRO</name>
<evidence type="ECO:0000313" key="1">
    <source>
        <dbReference type="EMBL" id="ERN41384.1"/>
    </source>
</evidence>
<proteinExistence type="predicted"/>
<dbReference type="eggNOG" id="ENOG502Z7TH">
    <property type="taxonomic scope" value="Bacteria"/>
</dbReference>
<dbReference type="EMBL" id="ASSJ01000049">
    <property type="protein sequence ID" value="ERN41384.1"/>
    <property type="molecule type" value="Genomic_DNA"/>
</dbReference>
<keyword evidence="2" id="KW-1185">Reference proteome</keyword>
<organism evidence="1 2">
    <name type="scientific">Rubidibacter lacunae KORDI 51-2</name>
    <dbReference type="NCBI Taxonomy" id="582515"/>
    <lineage>
        <taxon>Bacteria</taxon>
        <taxon>Bacillati</taxon>
        <taxon>Cyanobacteriota</taxon>
        <taxon>Cyanophyceae</taxon>
        <taxon>Oscillatoriophycideae</taxon>
        <taxon>Chroococcales</taxon>
        <taxon>Aphanothecaceae</taxon>
        <taxon>Rubidibacter</taxon>
    </lineage>
</organism>
<dbReference type="Proteomes" id="UP000016960">
    <property type="component" value="Unassembled WGS sequence"/>
</dbReference>
<sequence>MAHLPETTAELADVLATPVSFDFDLPDPADPTLDHSEFQRRLDNAWQQCDRIDLRTDIWRGRILRTVRDREKLGGDARGAGFSEWLKRREITKSRAYSLIQLANSADTLLSAGDLPAEAIGNFSKRAFVETAKAAPEVQRLISKAARDRGARITRREVKQLSDEWTAMSSDLLPPQVKQKAGEGTLPARHLAPLVKEMEKLPPAHVREIQREIQEHPNTDTAKHLASEARTLSRYLDAAARVQAIRNCKVDMELALDEALQLGCLNLTSDLVKQAAQLEQATARLFALWKRLGNLSDRLYVDTGASNPHLRALLGCLDVLTNDTIEVPLDDSGDRLVRLRVLPDA</sequence>
<gene>
    <name evidence="1" type="ORF">KR51_00019520</name>
</gene>
<dbReference type="InParanoid" id="U5DLC9"/>
<dbReference type="OrthoDB" id="418184at2"/>